<evidence type="ECO:0000313" key="1">
    <source>
        <dbReference type="EMBL" id="KAF9061536.1"/>
    </source>
</evidence>
<dbReference type="Proteomes" id="UP000772434">
    <property type="component" value="Unassembled WGS sequence"/>
</dbReference>
<dbReference type="InterPro" id="IPR027417">
    <property type="entry name" value="P-loop_NTPase"/>
</dbReference>
<dbReference type="SUPFAM" id="SSF52540">
    <property type="entry name" value="P-loop containing nucleoside triphosphate hydrolases"/>
    <property type="match status" value="1"/>
</dbReference>
<evidence type="ECO:0000313" key="2">
    <source>
        <dbReference type="Proteomes" id="UP000772434"/>
    </source>
</evidence>
<feature type="non-terminal residue" evidence="1">
    <location>
        <position position="1"/>
    </location>
</feature>
<comment type="caution">
    <text evidence="1">The sequence shown here is derived from an EMBL/GenBank/DDBJ whole genome shotgun (WGS) entry which is preliminary data.</text>
</comment>
<name>A0A9P5PAU4_9AGAR</name>
<organism evidence="1 2">
    <name type="scientific">Rhodocollybia butyracea</name>
    <dbReference type="NCBI Taxonomy" id="206335"/>
    <lineage>
        <taxon>Eukaryota</taxon>
        <taxon>Fungi</taxon>
        <taxon>Dikarya</taxon>
        <taxon>Basidiomycota</taxon>
        <taxon>Agaricomycotina</taxon>
        <taxon>Agaricomycetes</taxon>
        <taxon>Agaricomycetidae</taxon>
        <taxon>Agaricales</taxon>
        <taxon>Marasmiineae</taxon>
        <taxon>Omphalotaceae</taxon>
        <taxon>Rhodocollybia</taxon>
    </lineage>
</organism>
<accession>A0A9P5PAU4</accession>
<feature type="non-terminal residue" evidence="1">
    <location>
        <position position="130"/>
    </location>
</feature>
<dbReference type="AlphaFoldDB" id="A0A9P5PAU4"/>
<proteinExistence type="predicted"/>
<dbReference type="OrthoDB" id="432234at2759"/>
<gene>
    <name evidence="1" type="ORF">BDP27DRAFT_1178820</name>
</gene>
<protein>
    <submittedName>
        <fullName evidence="1">Uncharacterized protein</fullName>
    </submittedName>
</protein>
<keyword evidence="2" id="KW-1185">Reference proteome</keyword>
<reference evidence="1" key="1">
    <citation type="submission" date="2020-11" db="EMBL/GenBank/DDBJ databases">
        <authorList>
            <consortium name="DOE Joint Genome Institute"/>
            <person name="Ahrendt S."/>
            <person name="Riley R."/>
            <person name="Andreopoulos W."/>
            <person name="Labutti K."/>
            <person name="Pangilinan J."/>
            <person name="Ruiz-Duenas F.J."/>
            <person name="Barrasa J.M."/>
            <person name="Sanchez-Garcia M."/>
            <person name="Camarero S."/>
            <person name="Miyauchi S."/>
            <person name="Serrano A."/>
            <person name="Linde D."/>
            <person name="Babiker R."/>
            <person name="Drula E."/>
            <person name="Ayuso-Fernandez I."/>
            <person name="Pacheco R."/>
            <person name="Padilla G."/>
            <person name="Ferreira P."/>
            <person name="Barriuso J."/>
            <person name="Kellner H."/>
            <person name="Castanera R."/>
            <person name="Alfaro M."/>
            <person name="Ramirez L."/>
            <person name="Pisabarro A.G."/>
            <person name="Kuo A."/>
            <person name="Tritt A."/>
            <person name="Lipzen A."/>
            <person name="He G."/>
            <person name="Yan M."/>
            <person name="Ng V."/>
            <person name="Cullen D."/>
            <person name="Martin F."/>
            <person name="Rosso M.-N."/>
            <person name="Henrissat B."/>
            <person name="Hibbett D."/>
            <person name="Martinez A.T."/>
            <person name="Grigoriev I.V."/>
        </authorList>
    </citation>
    <scope>NUCLEOTIDE SEQUENCE</scope>
    <source>
        <strain evidence="1">AH 40177</strain>
    </source>
</reference>
<dbReference type="EMBL" id="JADNRY010000198">
    <property type="protein sequence ID" value="KAF9061536.1"/>
    <property type="molecule type" value="Genomic_DNA"/>
</dbReference>
<sequence length="130" mass="13892">GILNLYIGMPVILQGRNIATEIGITNGAKGFIRSIDLSSDVNGCTFARGAIVEFPESKVKLDGLPQGFFPIVPRTWKFSTVIDVPGEGKVVVRISRTQLPFQAAFAVTGHSAQGQTLPVVLCNLHEGGWA</sequence>